<proteinExistence type="predicted"/>
<dbReference type="Gene3D" id="1.10.1740.10">
    <property type="match status" value="1"/>
</dbReference>
<dbReference type="GO" id="GO:0003700">
    <property type="term" value="F:DNA-binding transcription factor activity"/>
    <property type="evidence" value="ECO:0007669"/>
    <property type="project" value="InterPro"/>
</dbReference>
<dbReference type="Pfam" id="PF04542">
    <property type="entry name" value="Sigma70_r2"/>
    <property type="match status" value="1"/>
</dbReference>
<sequence length="104" mass="11101">MTTELELIRSARAGCARAFGELVLPHHAAACLLAEAMGAGEDTEDVVRAAVLHALRRAHTLRAGARFRPWLLAIVADLTRTLHRRHQRAAAAGGSASSVERVAT</sequence>
<dbReference type="AlphaFoldDB" id="A0A421B326"/>
<reference evidence="2 3" key="1">
    <citation type="submission" date="2018-10" db="EMBL/GenBank/DDBJ databases">
        <title>Genomic Encyclopedia of Archaeal and Bacterial Type Strains, Phase II (KMG-II): from individual species to whole genera.</title>
        <authorList>
            <person name="Goeker M."/>
        </authorList>
    </citation>
    <scope>NUCLEOTIDE SEQUENCE [LARGE SCALE GENOMIC DNA]</scope>
    <source>
        <strain evidence="2 3">DSM 45657</strain>
    </source>
</reference>
<evidence type="ECO:0000259" key="1">
    <source>
        <dbReference type="Pfam" id="PF04542"/>
    </source>
</evidence>
<dbReference type="RefSeq" id="WP_121391504.1">
    <property type="nucleotide sequence ID" value="NZ_RCDD01000002.1"/>
</dbReference>
<dbReference type="SUPFAM" id="SSF88946">
    <property type="entry name" value="Sigma2 domain of RNA polymerase sigma factors"/>
    <property type="match status" value="1"/>
</dbReference>
<feature type="domain" description="RNA polymerase sigma-70 region 2" evidence="1">
    <location>
        <begin position="37"/>
        <end position="88"/>
    </location>
</feature>
<accession>A0A421B326</accession>
<evidence type="ECO:0000313" key="3">
    <source>
        <dbReference type="Proteomes" id="UP000282454"/>
    </source>
</evidence>
<dbReference type="Proteomes" id="UP000282454">
    <property type="component" value="Unassembled WGS sequence"/>
</dbReference>
<dbReference type="InterPro" id="IPR007627">
    <property type="entry name" value="RNA_pol_sigma70_r2"/>
</dbReference>
<dbReference type="InterPro" id="IPR013325">
    <property type="entry name" value="RNA_pol_sigma_r2"/>
</dbReference>
<protein>
    <submittedName>
        <fullName evidence="2">Sigma-70-like protein</fullName>
    </submittedName>
</protein>
<dbReference type="GO" id="GO:0006352">
    <property type="term" value="P:DNA-templated transcription initiation"/>
    <property type="evidence" value="ECO:0007669"/>
    <property type="project" value="InterPro"/>
</dbReference>
<keyword evidence="3" id="KW-1185">Reference proteome</keyword>
<evidence type="ECO:0000313" key="2">
    <source>
        <dbReference type="EMBL" id="RLK58735.1"/>
    </source>
</evidence>
<name>A0A421B326_9PSEU</name>
<dbReference type="EMBL" id="RCDD01000002">
    <property type="protein sequence ID" value="RLK58735.1"/>
    <property type="molecule type" value="Genomic_DNA"/>
</dbReference>
<comment type="caution">
    <text evidence="2">The sequence shown here is derived from an EMBL/GenBank/DDBJ whole genome shotgun (WGS) entry which is preliminary data.</text>
</comment>
<organism evidence="2 3">
    <name type="scientific">Actinokineospora cianjurensis</name>
    <dbReference type="NCBI Taxonomy" id="585224"/>
    <lineage>
        <taxon>Bacteria</taxon>
        <taxon>Bacillati</taxon>
        <taxon>Actinomycetota</taxon>
        <taxon>Actinomycetes</taxon>
        <taxon>Pseudonocardiales</taxon>
        <taxon>Pseudonocardiaceae</taxon>
        <taxon>Actinokineospora</taxon>
    </lineage>
</organism>
<gene>
    <name evidence="2" type="ORF">CLV68_3210</name>
</gene>